<dbReference type="SMART" id="SM00635">
    <property type="entry name" value="BID_2"/>
    <property type="match status" value="3"/>
</dbReference>
<dbReference type="InterPro" id="IPR003343">
    <property type="entry name" value="Big_2"/>
</dbReference>
<keyword evidence="1" id="KW-0812">Transmembrane</keyword>
<keyword evidence="5" id="KW-1185">Reference proteome</keyword>
<dbReference type="RefSeq" id="WP_227620249.1">
    <property type="nucleotide sequence ID" value="NZ_JAJEQL010000004.1"/>
</dbReference>
<reference evidence="4" key="1">
    <citation type="submission" date="2021-10" db="EMBL/GenBank/DDBJ databases">
        <title>Anaerobic single-cell dispensing facilitates the cultivation of human gut bacteria.</title>
        <authorList>
            <person name="Afrizal A."/>
        </authorList>
    </citation>
    <scope>NUCLEOTIDE SEQUENCE</scope>
    <source>
        <strain evidence="4">CLA-AA-H233</strain>
    </source>
</reference>
<gene>
    <name evidence="4" type="ORF">LKD23_02770</name>
</gene>
<evidence type="ECO:0000313" key="4">
    <source>
        <dbReference type="EMBL" id="MCC2198690.1"/>
    </source>
</evidence>
<keyword evidence="1" id="KW-0472">Membrane</keyword>
<feature type="domain" description="BIG2" evidence="3">
    <location>
        <begin position="47"/>
        <end position="125"/>
    </location>
</feature>
<evidence type="ECO:0000259" key="3">
    <source>
        <dbReference type="SMART" id="SM00635"/>
    </source>
</evidence>
<protein>
    <submittedName>
        <fullName evidence="4">Ig-like domain-containing protein</fullName>
    </submittedName>
</protein>
<keyword evidence="1" id="KW-1133">Transmembrane helix</keyword>
<dbReference type="InterPro" id="IPR008964">
    <property type="entry name" value="Invasin/intimin_cell_adhesion"/>
</dbReference>
<dbReference type="Pfam" id="PF02368">
    <property type="entry name" value="Big_2"/>
    <property type="match status" value="2"/>
</dbReference>
<feature type="signal peptide" evidence="2">
    <location>
        <begin position="1"/>
        <end position="28"/>
    </location>
</feature>
<organism evidence="4 5">
    <name type="scientific">Faecalibacterium butyricigenerans</name>
    <dbReference type="NCBI Taxonomy" id="1851427"/>
    <lineage>
        <taxon>Bacteria</taxon>
        <taxon>Bacillati</taxon>
        <taxon>Bacillota</taxon>
        <taxon>Clostridia</taxon>
        <taxon>Eubacteriales</taxon>
        <taxon>Oscillospiraceae</taxon>
        <taxon>Faecalibacterium</taxon>
    </lineage>
</organism>
<dbReference type="Proteomes" id="UP001430637">
    <property type="component" value="Unassembled WGS sequence"/>
</dbReference>
<dbReference type="Gene3D" id="2.60.40.1080">
    <property type="match status" value="3"/>
</dbReference>
<comment type="caution">
    <text evidence="4">The sequence shown here is derived from an EMBL/GenBank/DDBJ whole genome shotgun (WGS) entry which is preliminary data.</text>
</comment>
<evidence type="ECO:0000256" key="1">
    <source>
        <dbReference type="SAM" id="Phobius"/>
    </source>
</evidence>
<feature type="transmembrane region" description="Helical" evidence="1">
    <location>
        <begin position="466"/>
        <end position="486"/>
    </location>
</feature>
<dbReference type="EMBL" id="JAJEQL010000004">
    <property type="protein sequence ID" value="MCC2198690.1"/>
    <property type="molecule type" value="Genomic_DNA"/>
</dbReference>
<sequence>MKLNPKMLAVSAALLGLLAGGAALPAGAASPFAAAPAAISLPWLAAEVESVETGSYASTMTVGTAQQLSPVILPAKAARTATVTFLSNDPTIVSVTSEGVAQAVGVGTAQVVASANGVSCVYTITTELDDSMIVKEMDITLASNTISVGDTTSLSLGVLPTSASNYASVSLSSSNPAVATVNNFGKVTGVAPGTATITATSGDVTASATIKVVNSGVDRQSIDLNTSYVVLKPGASRTITGKVTPSSASQSLTFKSNDSKVASVSAKGVITAVGTGATSVVVSNGTASASVTVIVNRSASSGGSGSGDNSGDGSGEALIDPVVEAIEAAEGDEVAFAQREVPVVTSEMLNALRLSGKTLVVEADGYTIRIAGTGVKNTAAQVSTALSFAPSEYGVTFTLNGGAALPGVVQVEMTGDNAAYTRVYLHNAVKGKWQFLNSYRDHVLEADTAGEYLLTTQNLRFVHVDFTFFIAGLVVIVGIIIAYIAIKKRYWFW</sequence>
<feature type="domain" description="BIG2" evidence="3">
    <location>
        <begin position="218"/>
        <end position="292"/>
    </location>
</feature>
<accession>A0ABS8F664</accession>
<feature type="chain" id="PRO_5047488705" evidence="2">
    <location>
        <begin position="29"/>
        <end position="493"/>
    </location>
</feature>
<evidence type="ECO:0000256" key="2">
    <source>
        <dbReference type="SAM" id="SignalP"/>
    </source>
</evidence>
<proteinExistence type="predicted"/>
<feature type="domain" description="BIG2" evidence="3">
    <location>
        <begin position="133"/>
        <end position="211"/>
    </location>
</feature>
<evidence type="ECO:0000313" key="5">
    <source>
        <dbReference type="Proteomes" id="UP001430637"/>
    </source>
</evidence>
<keyword evidence="2" id="KW-0732">Signal</keyword>
<dbReference type="SUPFAM" id="SSF49373">
    <property type="entry name" value="Invasin/intimin cell-adhesion fragments"/>
    <property type="match status" value="3"/>
</dbReference>
<name>A0ABS8F664_9FIRM</name>